<gene>
    <name evidence="3" type="ORF">ACFQ4E_04280</name>
</gene>
<proteinExistence type="predicted"/>
<comment type="caution">
    <text evidence="3">The sequence shown here is derived from an EMBL/GenBank/DDBJ whole genome shotgun (WGS) entry which is preliminary data.</text>
</comment>
<dbReference type="NCBIfam" id="NF033677">
    <property type="entry name" value="biofilm_BapA_N"/>
    <property type="match status" value="1"/>
</dbReference>
<feature type="region of interest" description="Disordered" evidence="1">
    <location>
        <begin position="169"/>
        <end position="190"/>
    </location>
</feature>
<reference evidence="4" key="1">
    <citation type="journal article" date="2019" name="Int. J. Syst. Evol. Microbiol.">
        <title>The Global Catalogue of Microorganisms (GCM) 10K type strain sequencing project: providing services to taxonomists for standard genome sequencing and annotation.</title>
        <authorList>
            <consortium name="The Broad Institute Genomics Platform"/>
            <consortium name="The Broad Institute Genome Sequencing Center for Infectious Disease"/>
            <person name="Wu L."/>
            <person name="Ma J."/>
        </authorList>
    </citation>
    <scope>NUCLEOTIDE SEQUENCE [LARGE SCALE GENOMIC DNA]</scope>
    <source>
        <strain evidence="4">CCUG 62953</strain>
    </source>
</reference>
<dbReference type="InterPro" id="IPR013783">
    <property type="entry name" value="Ig-like_fold"/>
</dbReference>
<feature type="compositionally biased region" description="Gly residues" evidence="1">
    <location>
        <begin position="169"/>
        <end position="181"/>
    </location>
</feature>
<evidence type="ECO:0000313" key="4">
    <source>
        <dbReference type="Proteomes" id="UP001597135"/>
    </source>
</evidence>
<dbReference type="EMBL" id="JBHTMU010000005">
    <property type="protein sequence ID" value="MFD1341630.1"/>
    <property type="molecule type" value="Genomic_DNA"/>
</dbReference>
<dbReference type="NCBIfam" id="NF033510">
    <property type="entry name" value="Ca_tandemer"/>
    <property type="match status" value="3"/>
</dbReference>
<dbReference type="Gene3D" id="2.60.40.10">
    <property type="entry name" value="Immunoglobulins"/>
    <property type="match status" value="4"/>
</dbReference>
<feature type="domain" description="Bacterial Ig" evidence="2">
    <location>
        <begin position="495"/>
        <end position="561"/>
    </location>
</feature>
<accession>A0ABW3ZEK6</accession>
<sequence length="761" mass="76549">MGAVQRGKISETGETFAITAQPGSEISVHLNASDVRGYDRVGNDLQMTLADGRVVVLDGYFAPGAEQRLFLSASGQLSEVMLVDGGGGVLLASYAPAEAWGKWTPSESLIFLDEPQVVAATYLDGDAASEEDVSMLATGLLGGSGLLTTLGAGGAAVGGAALLGSAGGDGDGGGSNSSGNGGDERVDPTVNNADGGISLNGEDDEFIAITGTAEGGSEVVVTIGDEQVTVIAKDDDTWEAVFDGENFPEDGTYEVDVVVNEDDGTTSQLDGPTIEIDTIAPELTILSGTGGTGGLLNLAGYEGGQILTGTTEPGATVTITIDGASYTATVSETGSWQFLATTSILEMGTYTREISVISTDAFGNATVIGDTIVVDTDPHPLTIDPVTSDNIVNAAEAGAGILVTGSSTPGAVISFSYGAFTTQVVTGAGGSWSVTVPSSVFEAGEYGATLAVSTVDGAGNASSAQTAFDVDTIVRNFQMLGTPGGADGVVNFAEAAEGLILTGTVEPGSTVMVTLAGVSHAATVSASGSWSVSFAASELPAGETSATLTAVATDRAGNSATLSQSITFDTIAPDAPVIESYTRDHTGLRGISIESTEAEVALGHVEADGSVSEVDFSSADLVALGETALGFTEVVPDGSHLVVTTTDAAGNTAGTYLVVDDTTTSEVAMTDALAQTLSEYEIGVIDLQFAEESQLTITEAQIKALAADGDELTVIGGADDVVTISGAEATGTETVNGETFNTFAFGDAVLKIDDDITQVVI</sequence>
<name>A0ABW3ZEK6_9RHOB</name>
<dbReference type="Pfam" id="PF17936">
    <property type="entry name" value="Big_6"/>
    <property type="match status" value="1"/>
</dbReference>
<evidence type="ECO:0000313" key="3">
    <source>
        <dbReference type="EMBL" id="MFD1341630.1"/>
    </source>
</evidence>
<keyword evidence="4" id="KW-1185">Reference proteome</keyword>
<protein>
    <submittedName>
        <fullName evidence="3">Ig-like domain-containing protein</fullName>
    </submittedName>
</protein>
<dbReference type="Proteomes" id="UP001597135">
    <property type="component" value="Unassembled WGS sequence"/>
</dbReference>
<dbReference type="InterPro" id="IPR048051">
    <property type="entry name" value="BapA-like_prefix-like"/>
</dbReference>
<dbReference type="InterPro" id="IPR041498">
    <property type="entry name" value="Big_6"/>
</dbReference>
<evidence type="ECO:0000256" key="1">
    <source>
        <dbReference type="SAM" id="MobiDB-lite"/>
    </source>
</evidence>
<organism evidence="3 4">
    <name type="scientific">Litorisediminicola beolgyonensis</name>
    <dbReference type="NCBI Taxonomy" id="1173614"/>
    <lineage>
        <taxon>Bacteria</taxon>
        <taxon>Pseudomonadati</taxon>
        <taxon>Pseudomonadota</taxon>
        <taxon>Alphaproteobacteria</taxon>
        <taxon>Rhodobacterales</taxon>
        <taxon>Paracoccaceae</taxon>
        <taxon>Litorisediminicola</taxon>
    </lineage>
</organism>
<evidence type="ECO:0000259" key="2">
    <source>
        <dbReference type="Pfam" id="PF17936"/>
    </source>
</evidence>